<evidence type="ECO:0000313" key="3">
    <source>
        <dbReference type="Proteomes" id="UP001642484"/>
    </source>
</evidence>
<dbReference type="EMBL" id="CAXAMN010022006">
    <property type="protein sequence ID" value="CAK9065379.1"/>
    <property type="molecule type" value="Genomic_DNA"/>
</dbReference>
<dbReference type="Gene3D" id="2.60.120.200">
    <property type="match status" value="1"/>
</dbReference>
<name>A0ABP0NSH3_9DINO</name>
<dbReference type="Proteomes" id="UP001642484">
    <property type="component" value="Unassembled WGS sequence"/>
</dbReference>
<accession>A0ABP0NSH3</accession>
<keyword evidence="3" id="KW-1185">Reference proteome</keyword>
<evidence type="ECO:0000313" key="2">
    <source>
        <dbReference type="EMBL" id="CAK9065379.1"/>
    </source>
</evidence>
<reference evidence="2 3" key="1">
    <citation type="submission" date="2024-02" db="EMBL/GenBank/DDBJ databases">
        <authorList>
            <person name="Chen Y."/>
            <person name="Shah S."/>
            <person name="Dougan E. K."/>
            <person name="Thang M."/>
            <person name="Chan C."/>
        </authorList>
    </citation>
    <scope>NUCLEOTIDE SEQUENCE [LARGE SCALE GENOMIC DNA]</scope>
</reference>
<organism evidence="2 3">
    <name type="scientific">Durusdinium trenchii</name>
    <dbReference type="NCBI Taxonomy" id="1381693"/>
    <lineage>
        <taxon>Eukaryota</taxon>
        <taxon>Sar</taxon>
        <taxon>Alveolata</taxon>
        <taxon>Dinophyceae</taxon>
        <taxon>Suessiales</taxon>
        <taxon>Symbiodiniaceae</taxon>
        <taxon>Durusdinium</taxon>
    </lineage>
</organism>
<sequence length="267" mass="28995">MSAASMAMQDRVLLLPSVADRAAFLWNKKAVASTDFEIIFTISGRLPDSTQQDGIFAFWLSLDDCASQYDEKADFSGKGTDFGQVVQAGLKEAGYSLLANKPNFKGFALIFLPFDAQKKLRQTIASIYTDGVKPLPSALEKVLEDSRASVVTSNWLPTGPKASMSSTQVRVSPDGSIVVSKRDLGVAHIPGSLWSWAPDGNEVKGTFVLQPDGTLSWKEHLKSGNWNLLPGGKLNITLFEANFILRLEGSRAVQELPDFPTRAKGLA</sequence>
<evidence type="ECO:0000313" key="1">
    <source>
        <dbReference type="EMBL" id="CAK9065034.1"/>
    </source>
</evidence>
<protein>
    <submittedName>
        <fullName evidence="2">Uncharacterized protein</fullName>
    </submittedName>
</protein>
<gene>
    <name evidence="1" type="ORF">CCMP2556_LOCUS31969</name>
    <name evidence="2" type="ORF">CCMP2556_LOCUS32146</name>
</gene>
<dbReference type="EMBL" id="CAXAMN010021973">
    <property type="protein sequence ID" value="CAK9065034.1"/>
    <property type="molecule type" value="Genomic_DNA"/>
</dbReference>
<proteinExistence type="predicted"/>
<comment type="caution">
    <text evidence="2">The sequence shown here is derived from an EMBL/GenBank/DDBJ whole genome shotgun (WGS) entry which is preliminary data.</text>
</comment>